<dbReference type="Gene3D" id="3.40.1360.10">
    <property type="match status" value="1"/>
</dbReference>
<keyword evidence="1" id="KW-0067">ATP-binding</keyword>
<dbReference type="EMBL" id="CP023741">
    <property type="protein sequence ID" value="ATI81442.1"/>
    <property type="molecule type" value="Genomic_DNA"/>
</dbReference>
<organism evidence="1 2">
    <name type="scientific">Sphingobium yanoikuyae</name>
    <name type="common">Sphingomonas yanoikuyae</name>
    <dbReference type="NCBI Taxonomy" id="13690"/>
    <lineage>
        <taxon>Bacteria</taxon>
        <taxon>Pseudomonadati</taxon>
        <taxon>Pseudomonadota</taxon>
        <taxon>Alphaproteobacteria</taxon>
        <taxon>Sphingomonadales</taxon>
        <taxon>Sphingomonadaceae</taxon>
        <taxon>Sphingobium</taxon>
    </lineage>
</organism>
<evidence type="ECO:0000313" key="1">
    <source>
        <dbReference type="EMBL" id="ATI81442.1"/>
    </source>
</evidence>
<dbReference type="InterPro" id="IPR034154">
    <property type="entry name" value="TOPRIM_DnaG/twinkle"/>
</dbReference>
<reference evidence="1 2" key="1">
    <citation type="submission" date="2017-10" db="EMBL/GenBank/DDBJ databases">
        <title>Sphingobium yanoikuyae S72.</title>
        <authorList>
            <person name="Sanchez E."/>
            <person name="Bustos P."/>
            <person name="Mendoza P."/>
            <person name="Guo X."/>
            <person name="Mendoza A."/>
        </authorList>
    </citation>
    <scope>NUCLEOTIDE SEQUENCE [LARGE SCALE GENOMIC DNA]</scope>
    <source>
        <strain evidence="1 2">S72</strain>
    </source>
</reference>
<dbReference type="GO" id="GO:0004386">
    <property type="term" value="F:helicase activity"/>
    <property type="evidence" value="ECO:0007669"/>
    <property type="project" value="UniProtKB-KW"/>
</dbReference>
<dbReference type="AlphaFoldDB" id="A0A291N283"/>
<name>A0A291N283_SPHYA</name>
<protein>
    <submittedName>
        <fullName evidence="1">Bifunctional DNA primase/helicase</fullName>
    </submittedName>
</protein>
<dbReference type="KEGG" id="sya:A6768_16550"/>
<dbReference type="GeneID" id="57778453"/>
<dbReference type="Proteomes" id="UP000219422">
    <property type="component" value="Chromosome"/>
</dbReference>
<keyword evidence="1" id="KW-0378">Hydrolase</keyword>
<keyword evidence="1" id="KW-0347">Helicase</keyword>
<keyword evidence="1" id="KW-0547">Nucleotide-binding</keyword>
<dbReference type="RefSeq" id="WP_097384351.1">
    <property type="nucleotide sequence ID" value="NZ_CP023741.1"/>
</dbReference>
<dbReference type="CDD" id="cd01029">
    <property type="entry name" value="TOPRIM_primases"/>
    <property type="match status" value="1"/>
</dbReference>
<evidence type="ECO:0000313" key="2">
    <source>
        <dbReference type="Proteomes" id="UP000219422"/>
    </source>
</evidence>
<proteinExistence type="predicted"/>
<accession>A0A291N283</accession>
<sequence length="903" mass="102176">MREDILREVTARLIKDYKFTDRGDFLREGKCPSCKEGKKSLWTPAGHPWILRCGRVDKCGWEGETKKLYPEIFDDWSKRYKATKQNPNAAADAYLIAARGLDIAPLKGAYTQEWYQDPDLNIGSATVRFPMPGGGYWQRLIDQAHRFGDKKATFSYGGGYRGQVWTYPGDTMEFLARADEIWVAEGIFDTSALRQNGIVAVSAMSCNNYPKLFLADLRRIVAELGLGSGPRIIFAYDQGAAGVEYTVSHVATARKDGWIAGAAQVRVDGEGEKRDWNDLHQADRLQPQHIEEYRWAGDVTIAATADEKAFLIYKRFKTASFPLIFNQRQLWASFSLERIESILEGLRETDPTIAALPYQDQWEQAARQAADITELANCTFRTLYFQKDAHIEEGAYFLRVDFPRVSGQPRREMVKATFSGASLSAGAEFKKRLASVAHGAQWTGTTGHLDKLMQRQWASIRLVEAIQFTGYSIDHEAYLLGDLGVCKGKVEKVNEDDYFVFSRKAVKLRTADRLLKINYDKDRLNLDWLQPVYEAWGPKGYVVLTFWVVSLFAEQIRTMQDSLGFLEVTGPPGTGKSTLIAFLWKLMGRVGNYEGFDPTKATNAGISRTLGQVGNLPVVLIEGDRNQETPHSRRFEWDELKTAYNGRAVRTRAIANGGMETFEPPFRGAIAIVQNDPVEASPAMRERIMGLTIDKAGWGEHTREAAEKVARIDRDDVSGFVVHIVRKEAEILKCYQERFAQHRDAMLKQRGIRNNRLALNHAQLAAMFDAMQIVVKGIPKAAADATHDFIREMLSDRQRLVENDHPHVELFWERFDWIASQEGEHTDRPIDHSKNAEVIAVSLPQFEQKCGDLRLSLPPMNELKRLLKSSKTRKYVAQKPVNSRTGKTVNCWVFQRPGTPPNA</sequence>
<gene>
    <name evidence="1" type="ORF">A6768_16550</name>
</gene>